<evidence type="ECO:0000313" key="1">
    <source>
        <dbReference type="EMBL" id="HIR93444.1"/>
    </source>
</evidence>
<name>A0A9D1JG04_9FIRM</name>
<evidence type="ECO:0000313" key="2">
    <source>
        <dbReference type="Proteomes" id="UP000886841"/>
    </source>
</evidence>
<reference evidence="1" key="1">
    <citation type="submission" date="2020-10" db="EMBL/GenBank/DDBJ databases">
        <authorList>
            <person name="Gilroy R."/>
        </authorList>
    </citation>
    <scope>NUCLEOTIDE SEQUENCE</scope>
    <source>
        <strain evidence="1">ChiSxjej1B13-7041</strain>
    </source>
</reference>
<proteinExistence type="predicted"/>
<dbReference type="InterPro" id="IPR014998">
    <property type="entry name" value="DUF1848"/>
</dbReference>
<dbReference type="Pfam" id="PF08902">
    <property type="entry name" value="DUF1848"/>
    <property type="match status" value="1"/>
</dbReference>
<dbReference type="Proteomes" id="UP000886841">
    <property type="component" value="Unassembled WGS sequence"/>
</dbReference>
<dbReference type="AlphaFoldDB" id="A0A9D1JG04"/>
<dbReference type="EMBL" id="DVHU01000076">
    <property type="protein sequence ID" value="HIR93444.1"/>
    <property type="molecule type" value="Genomic_DNA"/>
</dbReference>
<organism evidence="1 2">
    <name type="scientific">Candidatus Egerieimonas intestinavium</name>
    <dbReference type="NCBI Taxonomy" id="2840777"/>
    <lineage>
        <taxon>Bacteria</taxon>
        <taxon>Bacillati</taxon>
        <taxon>Bacillota</taxon>
        <taxon>Clostridia</taxon>
        <taxon>Lachnospirales</taxon>
        <taxon>Lachnospiraceae</taxon>
        <taxon>Lachnospiraceae incertae sedis</taxon>
        <taxon>Candidatus Egerieimonas</taxon>
    </lineage>
</organism>
<gene>
    <name evidence="1" type="ORF">IAB98_08520</name>
</gene>
<reference evidence="1" key="2">
    <citation type="journal article" date="2021" name="PeerJ">
        <title>Extensive microbial diversity within the chicken gut microbiome revealed by metagenomics and culture.</title>
        <authorList>
            <person name="Gilroy R."/>
            <person name="Ravi A."/>
            <person name="Getino M."/>
            <person name="Pursley I."/>
            <person name="Horton D.L."/>
            <person name="Alikhan N.F."/>
            <person name="Baker D."/>
            <person name="Gharbi K."/>
            <person name="Hall N."/>
            <person name="Watson M."/>
            <person name="Adriaenssens E.M."/>
            <person name="Foster-Nyarko E."/>
            <person name="Jarju S."/>
            <person name="Secka A."/>
            <person name="Antonio M."/>
            <person name="Oren A."/>
            <person name="Chaudhuri R.R."/>
            <person name="La Ragione R."/>
            <person name="Hildebrand F."/>
            <person name="Pallen M.J."/>
        </authorList>
    </citation>
    <scope>NUCLEOTIDE SEQUENCE</scope>
    <source>
        <strain evidence="1">ChiSxjej1B13-7041</strain>
    </source>
</reference>
<accession>A0A9D1JG04</accession>
<sequence>MILNTGGRTDTVQYYTDWLLRRFQEGYVLTRNPLFPNKINRYELTPDKVDCVVFCSKNYRPILPRLREITDRFPTYFHYTITAYGRDIEPGVPSIQESMDTLAELSRLVGRQRVAWRYDPVLLTEAYTVDRHLETFEQMASLLAPHIDRCIFSFVEMYKKLETNMPELIPLTEEDRDNLARGMGAIAAKYGIHLQTCGTNGDYSRYGIHASGCMTLDILGAANGISFKALKHKGMRQGCHCIESRDIGAYDTCLNGCKYCYANKRPQKARENYRYHDPFSPLLLGHVRPQDTITQGAQRSFRKEEKHG</sequence>
<comment type="caution">
    <text evidence="1">The sequence shown here is derived from an EMBL/GenBank/DDBJ whole genome shotgun (WGS) entry which is preliminary data.</text>
</comment>
<protein>
    <submittedName>
        <fullName evidence="1">DUF1848 domain-containing protein</fullName>
    </submittedName>
</protein>